<dbReference type="InterPro" id="IPR011050">
    <property type="entry name" value="Pectin_lyase_fold/virulence"/>
</dbReference>
<evidence type="ECO:0000313" key="4">
    <source>
        <dbReference type="EMBL" id="GGF50826.1"/>
    </source>
</evidence>
<dbReference type="SUPFAM" id="SSF51126">
    <property type="entry name" value="Pectin lyase-like"/>
    <property type="match status" value="1"/>
</dbReference>
<dbReference type="EMBL" id="BMIU01000036">
    <property type="protein sequence ID" value="GGF50826.1"/>
    <property type="molecule type" value="Genomic_DNA"/>
</dbReference>
<evidence type="ECO:0000256" key="1">
    <source>
        <dbReference type="ARBA" id="ARBA00022723"/>
    </source>
</evidence>
<dbReference type="Proteomes" id="UP000647339">
    <property type="component" value="Unassembled WGS sequence"/>
</dbReference>
<dbReference type="PANTHER" id="PTHR42970:SF1">
    <property type="entry name" value="PECTATE LYASE C-RELATED"/>
    <property type="match status" value="1"/>
</dbReference>
<keyword evidence="1" id="KW-0479">Metal-binding</keyword>
<dbReference type="InterPro" id="IPR052063">
    <property type="entry name" value="Polysaccharide_Lyase_1"/>
</dbReference>
<keyword evidence="4" id="KW-0456">Lyase</keyword>
<reference evidence="5" key="1">
    <citation type="journal article" date="2019" name="Int. J. Syst. Evol. Microbiol.">
        <title>The Global Catalogue of Microorganisms (GCM) 10K type strain sequencing project: providing services to taxonomists for standard genome sequencing and annotation.</title>
        <authorList>
            <consortium name="The Broad Institute Genomics Platform"/>
            <consortium name="The Broad Institute Genome Sequencing Center for Infectious Disease"/>
            <person name="Wu L."/>
            <person name="Ma J."/>
        </authorList>
    </citation>
    <scope>NUCLEOTIDE SEQUENCE [LARGE SCALE GENOMIC DNA]</scope>
    <source>
        <strain evidence="5">CGMCC 1.15407</strain>
    </source>
</reference>
<comment type="caution">
    <text evidence="4">The sequence shown here is derived from an EMBL/GenBank/DDBJ whole genome shotgun (WGS) entry which is preliminary data.</text>
</comment>
<dbReference type="GO" id="GO:0016829">
    <property type="term" value="F:lyase activity"/>
    <property type="evidence" value="ECO:0007669"/>
    <property type="project" value="UniProtKB-KW"/>
</dbReference>
<dbReference type="PANTHER" id="PTHR42970">
    <property type="entry name" value="PECTATE LYASE C-RELATED"/>
    <property type="match status" value="1"/>
</dbReference>
<dbReference type="InterPro" id="IPR012334">
    <property type="entry name" value="Pectin_lyas_fold"/>
</dbReference>
<organism evidence="4 5">
    <name type="scientific">Echinicola rosea</name>
    <dbReference type="NCBI Taxonomy" id="1807691"/>
    <lineage>
        <taxon>Bacteria</taxon>
        <taxon>Pseudomonadati</taxon>
        <taxon>Bacteroidota</taxon>
        <taxon>Cytophagia</taxon>
        <taxon>Cytophagales</taxon>
        <taxon>Cyclobacteriaceae</taxon>
        <taxon>Echinicola</taxon>
    </lineage>
</organism>
<dbReference type="RefSeq" id="WP_137401344.1">
    <property type="nucleotide sequence ID" value="NZ_BMIU01000036.1"/>
</dbReference>
<sequence>MQRILFIGILNLIMYTSAICQQIAFPTAEGYGKFSKGGRGGAVYEVTNLNDNGEGSLRAAVEAKGARTVVFKVSGTIELESPLRIKNPYITIAGQTAPGDGVCLKKFPLMIDADHVIIRFIRVRLGNESGEDTDAVSSRYTKHIILDHISASWSVDETMSIYHCDSITVQWSIISESMHDSNHIKGAHGFGGIWGSNYGSYHHNLFAHHGSRNPRMASGSGFTDYRNNVVYNWGYNSTYGGENQQVNNPKFAFSTINMVANYYKPGPATEKGEVRYRLVNPNMRDTTSDFGKWYIAENVMIGNEKVTANNWEGGVQPQGGEENLKFVKLNKPWDAMPINQQKAEEAFELVLANAGAILPKRDEVDIRIVNETKGGSTTYEGGTYRKDHSLIDPSKKSGIIDSQNDVGGWPELKSLPAPKDSDHDGMPDEWELENGLNPTDGADRNIIKEGYTMLENYLNSIN</sequence>
<evidence type="ECO:0000256" key="3">
    <source>
        <dbReference type="SAM" id="MobiDB-lite"/>
    </source>
</evidence>
<accession>A0ABQ1VB42</accession>
<name>A0ABQ1VB42_9BACT</name>
<gene>
    <name evidence="4" type="primary">pel</name>
    <name evidence="4" type="ORF">GCM10011339_44210</name>
</gene>
<protein>
    <submittedName>
        <fullName evidence="4">Pectate lyase</fullName>
    </submittedName>
</protein>
<evidence type="ECO:0000313" key="5">
    <source>
        <dbReference type="Proteomes" id="UP000647339"/>
    </source>
</evidence>
<dbReference type="Gene3D" id="2.160.20.10">
    <property type="entry name" value="Single-stranded right-handed beta-helix, Pectin lyase-like"/>
    <property type="match status" value="1"/>
</dbReference>
<evidence type="ECO:0000256" key="2">
    <source>
        <dbReference type="ARBA" id="ARBA00023180"/>
    </source>
</evidence>
<feature type="region of interest" description="Disordered" evidence="3">
    <location>
        <begin position="394"/>
        <end position="441"/>
    </location>
</feature>
<keyword evidence="5" id="KW-1185">Reference proteome</keyword>
<keyword evidence="2" id="KW-0325">Glycoprotein</keyword>
<proteinExistence type="predicted"/>